<dbReference type="Proteomes" id="UP000094385">
    <property type="component" value="Unassembled WGS sequence"/>
</dbReference>
<protein>
    <submittedName>
        <fullName evidence="1">Uncharacterized protein</fullName>
    </submittedName>
</protein>
<dbReference type="EMBL" id="KV454293">
    <property type="protein sequence ID" value="ODQ73617.1"/>
    <property type="molecule type" value="Genomic_DNA"/>
</dbReference>
<gene>
    <name evidence="1" type="ORF">LIPSTDRAFT_70628</name>
</gene>
<keyword evidence="2" id="KW-1185">Reference proteome</keyword>
<organism evidence="1 2">
    <name type="scientific">Lipomyces starkeyi NRRL Y-11557</name>
    <dbReference type="NCBI Taxonomy" id="675824"/>
    <lineage>
        <taxon>Eukaryota</taxon>
        <taxon>Fungi</taxon>
        <taxon>Dikarya</taxon>
        <taxon>Ascomycota</taxon>
        <taxon>Saccharomycotina</taxon>
        <taxon>Lipomycetes</taxon>
        <taxon>Lipomycetales</taxon>
        <taxon>Lipomycetaceae</taxon>
        <taxon>Lipomyces</taxon>
    </lineage>
</organism>
<dbReference type="OrthoDB" id="10330545at2759"/>
<accession>A0A1E3Q9C5</accession>
<dbReference type="AlphaFoldDB" id="A0A1E3Q9C5"/>
<sequence length="94" mass="10929">MLCDRRWIVRFKKQLNASWVVTQLDDRHEVHQLEGINPLAYPENRPMTAESRETMLDLVRHSSASLSTIASVLNTTYGLSLLGRDVYNRTYDYT</sequence>
<reference evidence="1 2" key="1">
    <citation type="journal article" date="2016" name="Proc. Natl. Acad. Sci. U.S.A.">
        <title>Comparative genomics of biotechnologically important yeasts.</title>
        <authorList>
            <person name="Riley R."/>
            <person name="Haridas S."/>
            <person name="Wolfe K.H."/>
            <person name="Lopes M.R."/>
            <person name="Hittinger C.T."/>
            <person name="Goeker M."/>
            <person name="Salamov A.A."/>
            <person name="Wisecaver J.H."/>
            <person name="Long T.M."/>
            <person name="Calvey C.H."/>
            <person name="Aerts A.L."/>
            <person name="Barry K.W."/>
            <person name="Choi C."/>
            <person name="Clum A."/>
            <person name="Coughlan A.Y."/>
            <person name="Deshpande S."/>
            <person name="Douglass A.P."/>
            <person name="Hanson S.J."/>
            <person name="Klenk H.-P."/>
            <person name="LaButti K.M."/>
            <person name="Lapidus A."/>
            <person name="Lindquist E.A."/>
            <person name="Lipzen A.M."/>
            <person name="Meier-Kolthoff J.P."/>
            <person name="Ohm R.A."/>
            <person name="Otillar R.P."/>
            <person name="Pangilinan J.L."/>
            <person name="Peng Y."/>
            <person name="Rokas A."/>
            <person name="Rosa C.A."/>
            <person name="Scheuner C."/>
            <person name="Sibirny A.A."/>
            <person name="Slot J.C."/>
            <person name="Stielow J.B."/>
            <person name="Sun H."/>
            <person name="Kurtzman C.P."/>
            <person name="Blackwell M."/>
            <person name="Grigoriev I.V."/>
            <person name="Jeffries T.W."/>
        </authorList>
    </citation>
    <scope>NUCLEOTIDE SEQUENCE [LARGE SCALE GENOMIC DNA]</scope>
    <source>
        <strain evidence="1 2">NRRL Y-11557</strain>
    </source>
</reference>
<proteinExistence type="predicted"/>
<evidence type="ECO:0000313" key="1">
    <source>
        <dbReference type="EMBL" id="ODQ73617.1"/>
    </source>
</evidence>
<evidence type="ECO:0000313" key="2">
    <source>
        <dbReference type="Proteomes" id="UP000094385"/>
    </source>
</evidence>
<name>A0A1E3Q9C5_LIPST</name>